<proteinExistence type="predicted"/>
<organism evidence="1 2">
    <name type="scientific">Acetobacter thailandicus</name>
    <dbReference type="NCBI Taxonomy" id="1502842"/>
    <lineage>
        <taxon>Bacteria</taxon>
        <taxon>Pseudomonadati</taxon>
        <taxon>Pseudomonadota</taxon>
        <taxon>Alphaproteobacteria</taxon>
        <taxon>Acetobacterales</taxon>
        <taxon>Acetobacteraceae</taxon>
        <taxon>Acetobacter</taxon>
    </lineage>
</organism>
<accession>A0ABT3QHI0</accession>
<comment type="caution">
    <text evidence="1">The sequence shown here is derived from an EMBL/GenBank/DDBJ whole genome shotgun (WGS) entry which is preliminary data.</text>
</comment>
<gene>
    <name evidence="1" type="ORF">OQ497_12395</name>
</gene>
<name>A0ABT3QHI0_9PROT</name>
<keyword evidence="2" id="KW-1185">Reference proteome</keyword>
<dbReference type="InterPro" id="IPR016130">
    <property type="entry name" value="Tyr_Pase_AS"/>
</dbReference>
<dbReference type="RefSeq" id="WP_173560350.1">
    <property type="nucleotide sequence ID" value="NZ_JAPIUZ010000011.1"/>
</dbReference>
<evidence type="ECO:0000313" key="2">
    <source>
        <dbReference type="Proteomes" id="UP001301152"/>
    </source>
</evidence>
<evidence type="ECO:0000313" key="1">
    <source>
        <dbReference type="EMBL" id="MCX2564737.1"/>
    </source>
</evidence>
<protein>
    <submittedName>
        <fullName evidence="1">Dual specificity protein phosphatase family protein</fullName>
    </submittedName>
</protein>
<dbReference type="Proteomes" id="UP001301152">
    <property type="component" value="Unassembled WGS sequence"/>
</dbReference>
<dbReference type="EMBL" id="JAPIUZ010000011">
    <property type="protein sequence ID" value="MCX2564737.1"/>
    <property type="molecule type" value="Genomic_DNA"/>
</dbReference>
<sequence length="165" mass="18158">MIEVYPNLFVGSQDDEAAVRGQAGWFVVHACKEPYHRNALGYTGQGAPKQHPEYLLAERPRRLILNLVDVAQVAFIAPIIVDTALGAIDHHIASAKVLIHCNQGFSRSPSIALLYLLKYTDALGSQEPATALAAFRKLYPLYAPAQGMADYVRLNWAKYLPPAKS</sequence>
<reference evidence="1 2" key="1">
    <citation type="submission" date="2022-11" db="EMBL/GenBank/DDBJ databases">
        <title>Genome sequencing of Acetobacter type strain.</title>
        <authorList>
            <person name="Heo J."/>
            <person name="Lee D."/>
            <person name="Han B.-H."/>
            <person name="Hong S.-B."/>
            <person name="Kwon S.-W."/>
        </authorList>
    </citation>
    <scope>NUCLEOTIDE SEQUENCE [LARGE SCALE GENOMIC DNA]</scope>
    <source>
        <strain evidence="1 2">KACC 21253</strain>
    </source>
</reference>
<dbReference type="PROSITE" id="PS00383">
    <property type="entry name" value="TYR_PHOSPHATASE_1"/>
    <property type="match status" value="1"/>
</dbReference>
<dbReference type="InterPro" id="IPR029021">
    <property type="entry name" value="Prot-tyrosine_phosphatase-like"/>
</dbReference>
<dbReference type="Gene3D" id="3.90.190.10">
    <property type="entry name" value="Protein tyrosine phosphatase superfamily"/>
    <property type="match status" value="1"/>
</dbReference>
<dbReference type="SUPFAM" id="SSF52799">
    <property type="entry name" value="(Phosphotyrosine protein) phosphatases II"/>
    <property type="match status" value="1"/>
</dbReference>